<organism evidence="2 3">
    <name type="scientific">Lentinula detonsa</name>
    <dbReference type="NCBI Taxonomy" id="2804962"/>
    <lineage>
        <taxon>Eukaryota</taxon>
        <taxon>Fungi</taxon>
        <taxon>Dikarya</taxon>
        <taxon>Basidiomycota</taxon>
        <taxon>Agaricomycotina</taxon>
        <taxon>Agaricomycetes</taxon>
        <taxon>Agaricomycetidae</taxon>
        <taxon>Agaricales</taxon>
        <taxon>Marasmiineae</taxon>
        <taxon>Omphalotaceae</taxon>
        <taxon>Lentinula</taxon>
    </lineage>
</organism>
<dbReference type="EMBL" id="JANVFU010000011">
    <property type="protein sequence ID" value="KAJ3741738.1"/>
    <property type="molecule type" value="Genomic_DNA"/>
</dbReference>
<keyword evidence="3" id="KW-1185">Reference proteome</keyword>
<dbReference type="Proteomes" id="UP001142393">
    <property type="component" value="Unassembled WGS sequence"/>
</dbReference>
<sequence>MSGKQLSSGTLSLKFMQNAQRAKQLASVELEKAHIEDDGQWEIAKEIRESWGAAESDDTVSYESSYLPFLFPSIPTSSGTSDDVPKGRRIFKRGKEVKATTETAPPPPPSLEKTETTVLPTNSPSNSSVREPKTGTGSTAGPITTKSAKLAIFDTSQVGIDLRPPTNSHLASSVQIPASSKNIFLKPAGVDEPKASIGRSHSTSVEKEVIITAREAKLKRERKVSSTQLGLEDDGSKRKKKKKSKIAAD</sequence>
<protein>
    <submittedName>
        <fullName evidence="2">Uncharacterized protein</fullName>
    </submittedName>
</protein>
<feature type="region of interest" description="Disordered" evidence="1">
    <location>
        <begin position="216"/>
        <end position="249"/>
    </location>
</feature>
<evidence type="ECO:0000313" key="2">
    <source>
        <dbReference type="EMBL" id="KAJ3741738.1"/>
    </source>
</evidence>
<feature type="region of interest" description="Disordered" evidence="1">
    <location>
        <begin position="74"/>
        <end position="143"/>
    </location>
</feature>
<dbReference type="AlphaFoldDB" id="A0A9W8NVV7"/>
<proteinExistence type="predicted"/>
<gene>
    <name evidence="2" type="ORF">DFH05DRAFT_1461843</name>
</gene>
<feature type="compositionally biased region" description="Basic residues" evidence="1">
    <location>
        <begin position="237"/>
        <end position="249"/>
    </location>
</feature>
<reference evidence="2 3" key="1">
    <citation type="journal article" date="2023" name="Proc. Natl. Acad. Sci. U.S.A.">
        <title>A global phylogenomic analysis of the shiitake genus Lentinula.</title>
        <authorList>
            <person name="Sierra-Patev S."/>
            <person name="Min B."/>
            <person name="Naranjo-Ortiz M."/>
            <person name="Looney B."/>
            <person name="Konkel Z."/>
            <person name="Slot J.C."/>
            <person name="Sakamoto Y."/>
            <person name="Steenwyk J.L."/>
            <person name="Rokas A."/>
            <person name="Carro J."/>
            <person name="Camarero S."/>
            <person name="Ferreira P."/>
            <person name="Molpeceres G."/>
            <person name="Ruiz-Duenas F.J."/>
            <person name="Serrano A."/>
            <person name="Henrissat B."/>
            <person name="Drula E."/>
            <person name="Hughes K.W."/>
            <person name="Mata J.L."/>
            <person name="Ishikawa N.K."/>
            <person name="Vargas-Isla R."/>
            <person name="Ushijima S."/>
            <person name="Smith C.A."/>
            <person name="Donoghue J."/>
            <person name="Ahrendt S."/>
            <person name="Andreopoulos W."/>
            <person name="He G."/>
            <person name="LaButti K."/>
            <person name="Lipzen A."/>
            <person name="Ng V."/>
            <person name="Riley R."/>
            <person name="Sandor L."/>
            <person name="Barry K."/>
            <person name="Martinez A.T."/>
            <person name="Xiao Y."/>
            <person name="Gibbons J.G."/>
            <person name="Terashima K."/>
            <person name="Grigoriev I.V."/>
            <person name="Hibbett D."/>
        </authorList>
    </citation>
    <scope>NUCLEOTIDE SEQUENCE [LARGE SCALE GENOMIC DNA]</scope>
    <source>
        <strain evidence="2 3">TFB7810</strain>
    </source>
</reference>
<accession>A0A9W8NVV7</accession>
<name>A0A9W8NVV7_9AGAR</name>
<feature type="compositionally biased region" description="Polar residues" evidence="1">
    <location>
        <begin position="118"/>
        <end position="143"/>
    </location>
</feature>
<evidence type="ECO:0000256" key="1">
    <source>
        <dbReference type="SAM" id="MobiDB-lite"/>
    </source>
</evidence>
<evidence type="ECO:0000313" key="3">
    <source>
        <dbReference type="Proteomes" id="UP001142393"/>
    </source>
</evidence>
<comment type="caution">
    <text evidence="2">The sequence shown here is derived from an EMBL/GenBank/DDBJ whole genome shotgun (WGS) entry which is preliminary data.</text>
</comment>